<keyword evidence="3" id="KW-1185">Reference proteome</keyword>
<dbReference type="Pfam" id="PF00501">
    <property type="entry name" value="AMP-binding"/>
    <property type="match status" value="1"/>
</dbReference>
<dbReference type="GO" id="GO:0004467">
    <property type="term" value="F:long-chain fatty acid-CoA ligase activity"/>
    <property type="evidence" value="ECO:0007669"/>
    <property type="project" value="UniProtKB-EC"/>
</dbReference>
<reference evidence="2 3" key="1">
    <citation type="submission" date="2019-02" db="EMBL/GenBank/DDBJ databases">
        <title>Deep-cultivation of Planctomycetes and their phenomic and genomic characterization uncovers novel biology.</title>
        <authorList>
            <person name="Wiegand S."/>
            <person name="Jogler M."/>
            <person name="Boedeker C."/>
            <person name="Pinto D."/>
            <person name="Vollmers J."/>
            <person name="Rivas-Marin E."/>
            <person name="Kohn T."/>
            <person name="Peeters S.H."/>
            <person name="Heuer A."/>
            <person name="Rast P."/>
            <person name="Oberbeckmann S."/>
            <person name="Bunk B."/>
            <person name="Jeske O."/>
            <person name="Meyerdierks A."/>
            <person name="Storesund J.E."/>
            <person name="Kallscheuer N."/>
            <person name="Luecker S."/>
            <person name="Lage O.M."/>
            <person name="Pohl T."/>
            <person name="Merkel B.J."/>
            <person name="Hornburger P."/>
            <person name="Mueller R.-W."/>
            <person name="Bruemmer F."/>
            <person name="Labrenz M."/>
            <person name="Spormann A.M."/>
            <person name="Op den Camp H."/>
            <person name="Overmann J."/>
            <person name="Amann R."/>
            <person name="Jetten M.S.M."/>
            <person name="Mascher T."/>
            <person name="Medema M.H."/>
            <person name="Devos D.P."/>
            <person name="Kaster A.-K."/>
            <person name="Ovreas L."/>
            <person name="Rohde M."/>
            <person name="Galperin M.Y."/>
            <person name="Jogler C."/>
        </authorList>
    </citation>
    <scope>NUCLEOTIDE SEQUENCE [LARGE SCALE GENOMIC DNA]</scope>
    <source>
        <strain evidence="2 3">FF011L</strain>
    </source>
</reference>
<feature type="domain" description="AMP-dependent synthetase/ligase" evidence="1">
    <location>
        <begin position="39"/>
        <end position="403"/>
    </location>
</feature>
<dbReference type="InterPro" id="IPR020845">
    <property type="entry name" value="AMP-binding_CS"/>
</dbReference>
<dbReference type="RefSeq" id="WP_145353730.1">
    <property type="nucleotide sequence ID" value="NZ_CP036262.1"/>
</dbReference>
<dbReference type="SUPFAM" id="SSF56801">
    <property type="entry name" value="Acetyl-CoA synthetase-like"/>
    <property type="match status" value="1"/>
</dbReference>
<evidence type="ECO:0000259" key="1">
    <source>
        <dbReference type="Pfam" id="PF00501"/>
    </source>
</evidence>
<dbReference type="AlphaFoldDB" id="A0A517MKX2"/>
<dbReference type="Gene3D" id="3.40.50.12780">
    <property type="entry name" value="N-terminal domain of ligase-like"/>
    <property type="match status" value="1"/>
</dbReference>
<accession>A0A517MKX2</accession>
<sequence>MTEKTNRNVADRLRKVAGLVPTAVAIAQPEGKPPASGPRSYRVITFAELDQQTDAIARGLIEWGVTPGTRLAMLVPFGIDFLMLTFGLLKAGATVVLIDPGMGRRNLIDCLAAAQPEGFIAIPRAQLIRAALRKRFPQAVWNVTVGSKRWSGKQTLSEITKRGAASQVALPTRQDSDSAAVIFTTGSTGPPKGVQYTHGIFNHQVDLIRKRYNIRPGGRDLACFPLFGLFDAMMGVTTVIPDMDPTKPADINPKRVLEAVEQWEINQAFGSPALWNTVATWCREHHQKLPTLTRVLSAGAPVPPKTLAMLRDIIAPDAEIFTPYGATESLPIASIESREVLEETAHQSRQGAGTCVGSRFEQMEWRVIRITDGPLESIDQIEELAVGEIGELMVCGPVVTREYVTRSEQNALHKVRDGDRIWHRVGDVGYLDSKDRFWFCGRKGHRVQTNAGVLYTVPCEAIFNNHQDVFRSALIGIGEAPNQQAVLVIEPYKGARPKGRPATERLIAELQQLAGSNPLTASIQDIRIHPRKLPVDIRHNSKIFREQLAVEYQR</sequence>
<dbReference type="EMBL" id="CP036262">
    <property type="protein sequence ID" value="QDS95538.1"/>
    <property type="molecule type" value="Genomic_DNA"/>
</dbReference>
<dbReference type="KEGG" id="rml:FF011L_43350"/>
<dbReference type="InterPro" id="IPR050237">
    <property type="entry name" value="ATP-dep_AMP-bd_enzyme"/>
</dbReference>
<dbReference type="InterPro" id="IPR000873">
    <property type="entry name" value="AMP-dep_synth/lig_dom"/>
</dbReference>
<gene>
    <name evidence="2" type="primary">lcfB_3</name>
    <name evidence="2" type="ORF">FF011L_43350</name>
</gene>
<dbReference type="PANTHER" id="PTHR43767">
    <property type="entry name" value="LONG-CHAIN-FATTY-ACID--COA LIGASE"/>
    <property type="match status" value="1"/>
</dbReference>
<dbReference type="NCBIfam" id="NF006754">
    <property type="entry name" value="PRK09274.1"/>
    <property type="match status" value="1"/>
</dbReference>
<evidence type="ECO:0000313" key="3">
    <source>
        <dbReference type="Proteomes" id="UP000320672"/>
    </source>
</evidence>
<organism evidence="2 3">
    <name type="scientific">Roseimaritima multifibrata</name>
    <dbReference type="NCBI Taxonomy" id="1930274"/>
    <lineage>
        <taxon>Bacteria</taxon>
        <taxon>Pseudomonadati</taxon>
        <taxon>Planctomycetota</taxon>
        <taxon>Planctomycetia</taxon>
        <taxon>Pirellulales</taxon>
        <taxon>Pirellulaceae</taxon>
        <taxon>Roseimaritima</taxon>
    </lineage>
</organism>
<keyword evidence="2" id="KW-0436">Ligase</keyword>
<dbReference type="PROSITE" id="PS00455">
    <property type="entry name" value="AMP_BINDING"/>
    <property type="match status" value="1"/>
</dbReference>
<dbReference type="Proteomes" id="UP000320672">
    <property type="component" value="Chromosome"/>
</dbReference>
<dbReference type="PANTHER" id="PTHR43767:SF1">
    <property type="entry name" value="NONRIBOSOMAL PEPTIDE SYNTHASE PES1 (EUROFUNG)-RELATED"/>
    <property type="match status" value="1"/>
</dbReference>
<name>A0A517MKX2_9BACT</name>
<protein>
    <submittedName>
        <fullName evidence="2">Long-chain-fatty-acid--CoA ligase</fullName>
        <ecNumber evidence="2">6.2.1.3</ecNumber>
    </submittedName>
</protein>
<evidence type="ECO:0000313" key="2">
    <source>
        <dbReference type="EMBL" id="QDS95538.1"/>
    </source>
</evidence>
<dbReference type="InterPro" id="IPR042099">
    <property type="entry name" value="ANL_N_sf"/>
</dbReference>
<dbReference type="OrthoDB" id="9799237at2"/>
<dbReference type="EC" id="6.2.1.3" evidence="2"/>
<proteinExistence type="predicted"/>